<protein>
    <submittedName>
        <fullName evidence="3">Fasciclin domain-containing protein</fullName>
    </submittedName>
</protein>
<dbReference type="PANTHER" id="PTHR10900">
    <property type="entry name" value="PERIOSTIN-RELATED"/>
    <property type="match status" value="1"/>
</dbReference>
<dbReference type="SUPFAM" id="SSF82153">
    <property type="entry name" value="FAS1 domain"/>
    <property type="match status" value="2"/>
</dbReference>
<dbReference type="InterPro" id="IPR000782">
    <property type="entry name" value="FAS1_domain"/>
</dbReference>
<evidence type="ECO:0000256" key="1">
    <source>
        <dbReference type="SAM" id="SignalP"/>
    </source>
</evidence>
<sequence>MKTAPFFLAKNWFRPLLLVLCSALSLSLASCSDDDNEDAMVTPPAQNIVQVAQGNAAFSALVAAVTKADLAATLSGAGPFTVFAPTNDAFAKLAPPFNTAANITAITDAAQISQLRGILLYHVLGANVKAADIATGASSATTARPATTVGGTAINDNRVYLTKNGTGVFINGSTRVVTPDVAASNGTIHAIDNVLMPPSQTIAEIVAASATRATAPEFTLLLQALQRPAAAAILTAAGNQGANVTVFAPTDAAFRTLLNGAPLSSVSDANLTAILSRHVIGTGRVFSSDLAPGNVATLGGNVTVAAAGTGFTVRGGTGTAANISAANILATNGVVHVIDQVLQP</sequence>
<reference evidence="3" key="1">
    <citation type="submission" date="2021-10" db="EMBL/GenBank/DDBJ databases">
        <authorList>
            <person name="Dean J.D."/>
            <person name="Kim M.K."/>
            <person name="Newey C.N."/>
            <person name="Stoker T.S."/>
            <person name="Thompson D.W."/>
            <person name="Grose J.H."/>
        </authorList>
    </citation>
    <scope>NUCLEOTIDE SEQUENCE</scope>
    <source>
        <strain evidence="3">BT635</strain>
    </source>
</reference>
<dbReference type="PROSITE" id="PS50213">
    <property type="entry name" value="FAS1"/>
    <property type="match status" value="2"/>
</dbReference>
<evidence type="ECO:0000259" key="2">
    <source>
        <dbReference type="PROSITE" id="PS50213"/>
    </source>
</evidence>
<feature type="signal peptide" evidence="1">
    <location>
        <begin position="1"/>
        <end position="32"/>
    </location>
</feature>
<dbReference type="Proteomes" id="UP001165297">
    <property type="component" value="Unassembled WGS sequence"/>
</dbReference>
<dbReference type="PROSITE" id="PS51257">
    <property type="entry name" value="PROKAR_LIPOPROTEIN"/>
    <property type="match status" value="1"/>
</dbReference>
<keyword evidence="1" id="KW-0732">Signal</keyword>
<dbReference type="Gene3D" id="2.30.180.10">
    <property type="entry name" value="FAS1 domain"/>
    <property type="match status" value="2"/>
</dbReference>
<feature type="domain" description="FAS1" evidence="2">
    <location>
        <begin position="45"/>
        <end position="195"/>
    </location>
</feature>
<dbReference type="PANTHER" id="PTHR10900:SF77">
    <property type="entry name" value="FI19380P1"/>
    <property type="match status" value="1"/>
</dbReference>
<organism evidence="3 4">
    <name type="scientific">Hymenobacter nitidus</name>
    <dbReference type="NCBI Taxonomy" id="2880929"/>
    <lineage>
        <taxon>Bacteria</taxon>
        <taxon>Pseudomonadati</taxon>
        <taxon>Bacteroidota</taxon>
        <taxon>Cytophagia</taxon>
        <taxon>Cytophagales</taxon>
        <taxon>Hymenobacteraceae</taxon>
        <taxon>Hymenobacter</taxon>
    </lineage>
</organism>
<evidence type="ECO:0000313" key="3">
    <source>
        <dbReference type="EMBL" id="MCB2377546.1"/>
    </source>
</evidence>
<dbReference type="EMBL" id="JAJADQ010000003">
    <property type="protein sequence ID" value="MCB2377546.1"/>
    <property type="molecule type" value="Genomic_DNA"/>
</dbReference>
<dbReference type="RefSeq" id="WP_226184623.1">
    <property type="nucleotide sequence ID" value="NZ_JAJADQ010000003.1"/>
</dbReference>
<evidence type="ECO:0000313" key="4">
    <source>
        <dbReference type="Proteomes" id="UP001165297"/>
    </source>
</evidence>
<comment type="caution">
    <text evidence="3">The sequence shown here is derived from an EMBL/GenBank/DDBJ whole genome shotgun (WGS) entry which is preliminary data.</text>
</comment>
<keyword evidence="4" id="KW-1185">Reference proteome</keyword>
<feature type="chain" id="PRO_5047331235" evidence="1">
    <location>
        <begin position="33"/>
        <end position="344"/>
    </location>
</feature>
<proteinExistence type="predicted"/>
<name>A0ABS8AAW1_9BACT</name>
<dbReference type="SMART" id="SM00554">
    <property type="entry name" value="FAS1"/>
    <property type="match status" value="2"/>
</dbReference>
<dbReference type="Pfam" id="PF02469">
    <property type="entry name" value="Fasciclin"/>
    <property type="match status" value="2"/>
</dbReference>
<dbReference type="InterPro" id="IPR036378">
    <property type="entry name" value="FAS1_dom_sf"/>
</dbReference>
<feature type="domain" description="FAS1" evidence="2">
    <location>
        <begin position="205"/>
        <end position="342"/>
    </location>
</feature>
<dbReference type="InterPro" id="IPR050904">
    <property type="entry name" value="Adhesion/Biosynth-related"/>
</dbReference>
<accession>A0ABS8AAW1</accession>
<gene>
    <name evidence="3" type="ORF">LGH70_08130</name>
</gene>